<dbReference type="Pfam" id="PF00308">
    <property type="entry name" value="Bac_DnaA"/>
    <property type="match status" value="1"/>
</dbReference>
<evidence type="ECO:0000256" key="1">
    <source>
        <dbReference type="ARBA" id="ARBA00006583"/>
    </source>
</evidence>
<feature type="binding site" evidence="8">
    <location>
        <position position="172"/>
    </location>
    <ligand>
        <name>ATP</name>
        <dbReference type="ChEBI" id="CHEBI:30616"/>
    </ligand>
</feature>
<dbReference type="Proteomes" id="UP000315700">
    <property type="component" value="Chromosome"/>
</dbReference>
<keyword evidence="3 8" id="KW-0235">DNA replication</keyword>
<organism evidence="14 15">
    <name type="scientific">Caulifigura coniformis</name>
    <dbReference type="NCBI Taxonomy" id="2527983"/>
    <lineage>
        <taxon>Bacteria</taxon>
        <taxon>Pseudomonadati</taxon>
        <taxon>Planctomycetota</taxon>
        <taxon>Planctomycetia</taxon>
        <taxon>Planctomycetales</taxon>
        <taxon>Planctomycetaceae</taxon>
        <taxon>Caulifigura</taxon>
    </lineage>
</organism>
<dbReference type="Gene3D" id="3.40.50.300">
    <property type="entry name" value="P-loop containing nucleotide triphosphate hydrolases"/>
    <property type="match status" value="1"/>
</dbReference>
<dbReference type="PROSITE" id="PS01008">
    <property type="entry name" value="DNAA"/>
    <property type="match status" value="1"/>
</dbReference>
<dbReference type="GO" id="GO:0003688">
    <property type="term" value="F:DNA replication origin binding"/>
    <property type="evidence" value="ECO:0007669"/>
    <property type="project" value="UniProtKB-UniRule"/>
</dbReference>
<evidence type="ECO:0000256" key="11">
    <source>
        <dbReference type="RuleBase" id="RU004227"/>
    </source>
</evidence>
<dbReference type="AlphaFoldDB" id="A0A517SDV2"/>
<feature type="binding site" evidence="8">
    <location>
        <position position="171"/>
    </location>
    <ligand>
        <name>ATP</name>
        <dbReference type="ChEBI" id="CHEBI:30616"/>
    </ligand>
</feature>
<dbReference type="RefSeq" id="WP_145030175.1">
    <property type="nucleotide sequence ID" value="NZ_CP036271.1"/>
</dbReference>
<evidence type="ECO:0000259" key="13">
    <source>
        <dbReference type="SMART" id="SM00760"/>
    </source>
</evidence>
<dbReference type="GO" id="GO:0005886">
    <property type="term" value="C:plasma membrane"/>
    <property type="evidence" value="ECO:0007669"/>
    <property type="project" value="TreeGrafter"/>
</dbReference>
<feature type="binding site" evidence="8">
    <location>
        <position position="173"/>
    </location>
    <ligand>
        <name>ATP</name>
        <dbReference type="ChEBI" id="CHEBI:30616"/>
    </ligand>
</feature>
<comment type="function">
    <text evidence="8 10">Plays an essential role in the initiation and regulation of chromosomal replication. ATP-DnaA binds to the origin of replication (oriC) to initiate formation of the DNA replication initiation complex once per cell cycle. Binds the DnaA box (a 9 base pair repeat at the origin) and separates the double-stranded (ds)DNA. Forms a right-handed helical filament on oriC DNA; dsDNA binds to the exterior of the filament while single-stranded (ss)DNA is stabiized in the filament's interior. The ATP-DnaA-oriC complex binds and stabilizes one strand of the AT-rich DNA unwinding element (DUE), permitting loading of DNA polymerase. After initiation quickly degrades to an ADP-DnaA complex that is not apt for DNA replication. Binds acidic phospholipids.</text>
</comment>
<protein>
    <recommendedName>
        <fullName evidence="8 9">Chromosomal replication initiator protein DnaA</fullName>
    </recommendedName>
</protein>
<feature type="region of interest" description="Domain IV, binds dsDNA" evidence="8">
    <location>
        <begin position="342"/>
        <end position="471"/>
    </location>
</feature>
<comment type="caution">
    <text evidence="8">Lacks conserved residue(s) required for the propagation of feature annotation.</text>
</comment>
<feature type="binding site" evidence="8">
    <location>
        <position position="169"/>
    </location>
    <ligand>
        <name>ATP</name>
        <dbReference type="ChEBI" id="CHEBI:30616"/>
    </ligand>
</feature>
<dbReference type="InterPro" id="IPR001957">
    <property type="entry name" value="Chromosome_initiator_DnaA"/>
</dbReference>
<keyword evidence="7 8" id="KW-0238">DNA-binding</keyword>
<evidence type="ECO:0000256" key="8">
    <source>
        <dbReference type="HAMAP-Rule" id="MF_00377"/>
    </source>
</evidence>
<dbReference type="Gene3D" id="3.30.300.180">
    <property type="match status" value="1"/>
</dbReference>
<keyword evidence="5 8" id="KW-0067">ATP-binding</keyword>
<evidence type="ECO:0000256" key="9">
    <source>
        <dbReference type="NCBIfam" id="TIGR00362"/>
    </source>
</evidence>
<dbReference type="GO" id="GO:0008289">
    <property type="term" value="F:lipid binding"/>
    <property type="evidence" value="ECO:0007669"/>
    <property type="project" value="UniProtKB-KW"/>
</dbReference>
<dbReference type="Gene3D" id="1.10.8.60">
    <property type="match status" value="1"/>
</dbReference>
<evidence type="ECO:0000313" key="14">
    <source>
        <dbReference type="EMBL" id="QDT54303.1"/>
    </source>
</evidence>
<dbReference type="PRINTS" id="PR00051">
    <property type="entry name" value="DNAA"/>
</dbReference>
<dbReference type="FunCoup" id="A0A517SDV2">
    <property type="interactions" value="287"/>
</dbReference>
<dbReference type="OrthoDB" id="9807019at2"/>
<dbReference type="GO" id="GO:0006275">
    <property type="term" value="P:regulation of DNA replication"/>
    <property type="evidence" value="ECO:0007669"/>
    <property type="project" value="UniProtKB-UniRule"/>
</dbReference>
<feature type="domain" description="AAA+ ATPase" evidence="12">
    <location>
        <begin position="158"/>
        <end position="283"/>
    </location>
</feature>
<dbReference type="InterPro" id="IPR003593">
    <property type="entry name" value="AAA+_ATPase"/>
</dbReference>
<dbReference type="InterPro" id="IPR020591">
    <property type="entry name" value="Chromosome_initiator_DnaA-like"/>
</dbReference>
<evidence type="ECO:0000256" key="3">
    <source>
        <dbReference type="ARBA" id="ARBA00022705"/>
    </source>
</evidence>
<dbReference type="InterPro" id="IPR010921">
    <property type="entry name" value="Trp_repressor/repl_initiator"/>
</dbReference>
<dbReference type="GO" id="GO:0005737">
    <property type="term" value="C:cytoplasm"/>
    <property type="evidence" value="ECO:0007669"/>
    <property type="project" value="UniProtKB-SubCell"/>
</dbReference>
<evidence type="ECO:0000259" key="12">
    <source>
        <dbReference type="SMART" id="SM00382"/>
    </source>
</evidence>
<evidence type="ECO:0000256" key="6">
    <source>
        <dbReference type="ARBA" id="ARBA00023121"/>
    </source>
</evidence>
<comment type="subunit">
    <text evidence="8">Oligomerizes as a right-handed, spiral filament on DNA at oriC.</text>
</comment>
<dbReference type="KEGG" id="ccos:Pan44_23320"/>
<dbReference type="NCBIfam" id="TIGR00362">
    <property type="entry name" value="DnaA"/>
    <property type="match status" value="1"/>
</dbReference>
<dbReference type="InterPro" id="IPR013317">
    <property type="entry name" value="DnaA_dom"/>
</dbReference>
<comment type="domain">
    <text evidence="8">Domain I is involved in oligomerization and binding regulators, domain II is flexibile and of varying length in different bacteria, domain III forms the AAA+ region, while domain IV binds dsDNA.</text>
</comment>
<feature type="domain" description="Chromosomal replication initiator DnaA C-terminal" evidence="13">
    <location>
        <begin position="369"/>
        <end position="438"/>
    </location>
</feature>
<dbReference type="PANTHER" id="PTHR30050">
    <property type="entry name" value="CHROMOSOMAL REPLICATION INITIATOR PROTEIN DNAA"/>
    <property type="match status" value="1"/>
</dbReference>
<gene>
    <name evidence="14" type="primary">dnaA_2</name>
    <name evidence="8" type="synonym">dnaA</name>
    <name evidence="14" type="ORF">Pan44_23320</name>
</gene>
<dbReference type="InParanoid" id="A0A517SDV2"/>
<dbReference type="InterPro" id="IPR013159">
    <property type="entry name" value="DnaA_C"/>
</dbReference>
<proteinExistence type="inferred from homology"/>
<dbReference type="CDD" id="cd06571">
    <property type="entry name" value="Bac_DnaA_C"/>
    <property type="match status" value="1"/>
</dbReference>
<reference evidence="14 15" key="1">
    <citation type="submission" date="2019-02" db="EMBL/GenBank/DDBJ databases">
        <title>Deep-cultivation of Planctomycetes and their phenomic and genomic characterization uncovers novel biology.</title>
        <authorList>
            <person name="Wiegand S."/>
            <person name="Jogler M."/>
            <person name="Boedeker C."/>
            <person name="Pinto D."/>
            <person name="Vollmers J."/>
            <person name="Rivas-Marin E."/>
            <person name="Kohn T."/>
            <person name="Peeters S.H."/>
            <person name="Heuer A."/>
            <person name="Rast P."/>
            <person name="Oberbeckmann S."/>
            <person name="Bunk B."/>
            <person name="Jeske O."/>
            <person name="Meyerdierks A."/>
            <person name="Storesund J.E."/>
            <person name="Kallscheuer N."/>
            <person name="Luecker S."/>
            <person name="Lage O.M."/>
            <person name="Pohl T."/>
            <person name="Merkel B.J."/>
            <person name="Hornburger P."/>
            <person name="Mueller R.-W."/>
            <person name="Bruemmer F."/>
            <person name="Labrenz M."/>
            <person name="Spormann A.M."/>
            <person name="Op den Camp H."/>
            <person name="Overmann J."/>
            <person name="Amann R."/>
            <person name="Jetten M.S.M."/>
            <person name="Mascher T."/>
            <person name="Medema M.H."/>
            <person name="Devos D.P."/>
            <person name="Kaster A.-K."/>
            <person name="Ovreas L."/>
            <person name="Rohde M."/>
            <person name="Galperin M.Y."/>
            <person name="Jogler C."/>
        </authorList>
    </citation>
    <scope>NUCLEOTIDE SEQUENCE [LARGE SCALE GENOMIC DNA]</scope>
    <source>
        <strain evidence="14 15">Pan44</strain>
    </source>
</reference>
<feature type="region of interest" description="Domain III, AAA+ region" evidence="8">
    <location>
        <begin position="125"/>
        <end position="341"/>
    </location>
</feature>
<dbReference type="Pfam" id="PF08299">
    <property type="entry name" value="Bac_DnaA_C"/>
    <property type="match status" value="1"/>
</dbReference>
<evidence type="ECO:0000313" key="15">
    <source>
        <dbReference type="Proteomes" id="UP000315700"/>
    </source>
</evidence>
<dbReference type="SMART" id="SM00382">
    <property type="entry name" value="AAA"/>
    <property type="match status" value="1"/>
</dbReference>
<dbReference type="InterPro" id="IPR018312">
    <property type="entry name" value="Chromosome_initiator_DnaA_CS"/>
</dbReference>
<dbReference type="EMBL" id="CP036271">
    <property type="protein sequence ID" value="QDT54303.1"/>
    <property type="molecule type" value="Genomic_DNA"/>
</dbReference>
<evidence type="ECO:0000256" key="10">
    <source>
        <dbReference type="RuleBase" id="RU000577"/>
    </source>
</evidence>
<dbReference type="GO" id="GO:0006270">
    <property type="term" value="P:DNA replication initiation"/>
    <property type="evidence" value="ECO:0007669"/>
    <property type="project" value="UniProtKB-UniRule"/>
</dbReference>
<dbReference type="GO" id="GO:0005524">
    <property type="term" value="F:ATP binding"/>
    <property type="evidence" value="ECO:0007669"/>
    <property type="project" value="UniProtKB-UniRule"/>
</dbReference>
<keyword evidence="6 8" id="KW-0446">Lipid-binding</keyword>
<dbReference type="SMART" id="SM00760">
    <property type="entry name" value="Bac_DnaA_C"/>
    <property type="match status" value="1"/>
</dbReference>
<feature type="region of interest" description="Domain I, interacts with DnaA modulators" evidence="8">
    <location>
        <begin position="1"/>
        <end position="89"/>
    </location>
</feature>
<evidence type="ECO:0000256" key="7">
    <source>
        <dbReference type="ARBA" id="ARBA00023125"/>
    </source>
</evidence>
<name>A0A517SDV2_9PLAN</name>
<dbReference type="PANTHER" id="PTHR30050:SF2">
    <property type="entry name" value="CHROMOSOMAL REPLICATION INITIATOR PROTEIN DNAA"/>
    <property type="match status" value="1"/>
</dbReference>
<comment type="subcellular location">
    <subcellularLocation>
        <location evidence="8">Cytoplasm</location>
    </subcellularLocation>
</comment>
<dbReference type="Gene3D" id="1.10.1750.10">
    <property type="match status" value="1"/>
</dbReference>
<keyword evidence="2 8" id="KW-0963">Cytoplasm</keyword>
<evidence type="ECO:0000256" key="5">
    <source>
        <dbReference type="ARBA" id="ARBA00022840"/>
    </source>
</evidence>
<evidence type="ECO:0000256" key="2">
    <source>
        <dbReference type="ARBA" id="ARBA00022490"/>
    </source>
</evidence>
<dbReference type="InterPro" id="IPR027417">
    <property type="entry name" value="P-loop_NTPase"/>
</dbReference>
<accession>A0A517SDV2</accession>
<dbReference type="HAMAP" id="MF_00377">
    <property type="entry name" value="DnaA_bact"/>
    <property type="match status" value="1"/>
</dbReference>
<keyword evidence="4 8" id="KW-0547">Nucleotide-binding</keyword>
<dbReference type="InterPro" id="IPR038454">
    <property type="entry name" value="DnaA_N_sf"/>
</dbReference>
<keyword evidence="15" id="KW-1185">Reference proteome</keyword>
<dbReference type="SUPFAM" id="SSF52540">
    <property type="entry name" value="P-loop containing nucleoside triphosphate hydrolases"/>
    <property type="match status" value="1"/>
</dbReference>
<dbReference type="SUPFAM" id="SSF48295">
    <property type="entry name" value="TrpR-like"/>
    <property type="match status" value="1"/>
</dbReference>
<comment type="similarity">
    <text evidence="1 8 11">Belongs to the DnaA family.</text>
</comment>
<evidence type="ECO:0000256" key="4">
    <source>
        <dbReference type="ARBA" id="ARBA00022741"/>
    </source>
</evidence>
<sequence>MGVEHDVPKAGYVGRILQLVQSALTKRRNRNWFDGKSARIDWRNEALVVYAQSPILLGWLQKNYHDLLWESARMVGGPDAVVRYEVDAALKPEVPVLAAPAAQTLPVRGATRALAPASTPPSRSRQNKPFELQRFVRGPSNELAATAVQTLIEFPDSCPNPMYIHGGVGCGKTHLLEGLREGLGRRQPGLQLLAITSEEFTNLFTQALDTRSLPSFRQKFRNVDVLLVDDVDFFDGKRVVQEEFLHTIKHMLNHGRRVVVTADRHPRLLSRTSDELLSLYQSGLVCRLEAPDATTRLNIVKQLADRMKLNATVDALEYVAERFTRNVRELEGAVHYLTTWQNVNGTRVTVSAARDALSVLVRDCMKIVRLADVENAVCNLFGLPADELRSARRQRTVSEPRMLAMFLARRLTQAAYTEIGAHFGGRNHSTVMSAERKISGLMKSKASVRIAAQDWPVSELIAQLEQQLKAV</sequence>